<feature type="transmembrane region" description="Helical" evidence="2">
    <location>
        <begin position="6"/>
        <end position="28"/>
    </location>
</feature>
<name>A0A5C8KYF4_9GAMM</name>
<evidence type="ECO:0000313" key="3">
    <source>
        <dbReference type="EMBL" id="TXK65847.1"/>
    </source>
</evidence>
<comment type="caution">
    <text evidence="3">The sequence shown here is derived from an EMBL/GenBank/DDBJ whole genome shotgun (WGS) entry which is preliminary data.</text>
</comment>
<accession>A0A5C8KYF4</accession>
<evidence type="ECO:0000256" key="2">
    <source>
        <dbReference type="SAM" id="Phobius"/>
    </source>
</evidence>
<keyword evidence="4" id="KW-1185">Reference proteome</keyword>
<feature type="transmembrane region" description="Helical" evidence="2">
    <location>
        <begin position="49"/>
        <end position="67"/>
    </location>
</feature>
<protein>
    <submittedName>
        <fullName evidence="3">Uncharacterized protein</fullName>
    </submittedName>
</protein>
<keyword evidence="2" id="KW-1133">Transmembrane helix</keyword>
<proteinExistence type="predicted"/>
<feature type="region of interest" description="Disordered" evidence="1">
    <location>
        <begin position="113"/>
        <end position="135"/>
    </location>
</feature>
<dbReference type="Proteomes" id="UP000321248">
    <property type="component" value="Unassembled WGS sequence"/>
</dbReference>
<keyword evidence="2" id="KW-0812">Transmembrane</keyword>
<organism evidence="3 4">
    <name type="scientific">Alkalisalibacterium limincola</name>
    <dbReference type="NCBI Taxonomy" id="2699169"/>
    <lineage>
        <taxon>Bacteria</taxon>
        <taxon>Pseudomonadati</taxon>
        <taxon>Pseudomonadota</taxon>
        <taxon>Gammaproteobacteria</taxon>
        <taxon>Lysobacterales</taxon>
        <taxon>Lysobacteraceae</taxon>
        <taxon>Alkalisalibacterium</taxon>
    </lineage>
</organism>
<dbReference type="EMBL" id="VRTS01000001">
    <property type="protein sequence ID" value="TXK65847.1"/>
    <property type="molecule type" value="Genomic_DNA"/>
</dbReference>
<evidence type="ECO:0000256" key="1">
    <source>
        <dbReference type="SAM" id="MobiDB-lite"/>
    </source>
</evidence>
<sequence length="135" mass="14686">MNTDAFWIAFPLTLLSVLALVGASRGFGRVVTAIYPLGHWFLTWPPTRIGLAIFGAGGLVLVAAIIFPFARGLGVFVALLGLLGWVGAAVHDLMHWRRHAKADPYAAAAAARKRKAFGKPKGRDPRAARKKRRHH</sequence>
<dbReference type="RefSeq" id="WP_147890520.1">
    <property type="nucleotide sequence ID" value="NZ_VRTS01000001.1"/>
</dbReference>
<reference evidence="3 4" key="1">
    <citation type="submission" date="2019-08" db="EMBL/GenBank/DDBJ databases">
        <authorList>
            <person name="Karlyshev A.V."/>
        </authorList>
    </citation>
    <scope>NUCLEOTIDE SEQUENCE [LARGE SCALE GENOMIC DNA]</scope>
    <source>
        <strain evidence="3 4">Alg18-2.2</strain>
    </source>
</reference>
<dbReference type="AlphaFoldDB" id="A0A5C8KYF4"/>
<gene>
    <name evidence="3" type="ORF">FU658_01760</name>
</gene>
<keyword evidence="2" id="KW-0472">Membrane</keyword>
<evidence type="ECO:0000313" key="4">
    <source>
        <dbReference type="Proteomes" id="UP000321248"/>
    </source>
</evidence>
<feature type="transmembrane region" description="Helical" evidence="2">
    <location>
        <begin position="73"/>
        <end position="91"/>
    </location>
</feature>